<evidence type="ECO:0008006" key="5">
    <source>
        <dbReference type="Google" id="ProtNLM"/>
    </source>
</evidence>
<sequence>MVSFSLYRTPTDAPASTGSAGNVIAALASFFAPGLGQLIQGRFASALVLFLGTWIGYSLWFLILPGLFALALHLVAILDAATFTPGRSAGTPGRSTGRFTQRNEESAFSQGHPGGHRVHFAE</sequence>
<evidence type="ECO:0000313" key="3">
    <source>
        <dbReference type="EMBL" id="QDV08679.1"/>
    </source>
</evidence>
<keyword evidence="4" id="KW-1185">Reference proteome</keyword>
<feature type="region of interest" description="Disordered" evidence="1">
    <location>
        <begin position="84"/>
        <end position="114"/>
    </location>
</feature>
<keyword evidence="2" id="KW-0812">Transmembrane</keyword>
<feature type="transmembrane region" description="Helical" evidence="2">
    <location>
        <begin position="46"/>
        <end position="78"/>
    </location>
</feature>
<reference evidence="3 4" key="1">
    <citation type="submission" date="2019-02" db="EMBL/GenBank/DDBJ databases">
        <title>Deep-cultivation of Planctomycetes and their phenomic and genomic characterization uncovers novel biology.</title>
        <authorList>
            <person name="Wiegand S."/>
            <person name="Jogler M."/>
            <person name="Boedeker C."/>
            <person name="Pinto D."/>
            <person name="Vollmers J."/>
            <person name="Rivas-Marin E."/>
            <person name="Kohn T."/>
            <person name="Peeters S.H."/>
            <person name="Heuer A."/>
            <person name="Rast P."/>
            <person name="Oberbeckmann S."/>
            <person name="Bunk B."/>
            <person name="Jeske O."/>
            <person name="Meyerdierks A."/>
            <person name="Storesund J.E."/>
            <person name="Kallscheuer N."/>
            <person name="Luecker S."/>
            <person name="Lage O.M."/>
            <person name="Pohl T."/>
            <person name="Merkel B.J."/>
            <person name="Hornburger P."/>
            <person name="Mueller R.-W."/>
            <person name="Bruemmer F."/>
            <person name="Labrenz M."/>
            <person name="Spormann A.M."/>
            <person name="Op den Camp H."/>
            <person name="Overmann J."/>
            <person name="Amann R."/>
            <person name="Jetten M.S.M."/>
            <person name="Mascher T."/>
            <person name="Medema M.H."/>
            <person name="Devos D.P."/>
            <person name="Kaster A.-K."/>
            <person name="Ovreas L."/>
            <person name="Rohde M."/>
            <person name="Galperin M.Y."/>
            <person name="Jogler C."/>
        </authorList>
    </citation>
    <scope>NUCLEOTIDE SEQUENCE [LARGE SCALE GENOMIC DNA]</scope>
    <source>
        <strain evidence="3 4">Poly30</strain>
    </source>
</reference>
<accession>A0A518EX60</accession>
<dbReference type="Proteomes" id="UP000320390">
    <property type="component" value="Chromosome"/>
</dbReference>
<feature type="transmembrane region" description="Helical" evidence="2">
    <location>
        <begin position="20"/>
        <end position="39"/>
    </location>
</feature>
<keyword evidence="2" id="KW-1133">Transmembrane helix</keyword>
<organism evidence="3 4">
    <name type="scientific">Saltatorellus ferox</name>
    <dbReference type="NCBI Taxonomy" id="2528018"/>
    <lineage>
        <taxon>Bacteria</taxon>
        <taxon>Pseudomonadati</taxon>
        <taxon>Planctomycetota</taxon>
        <taxon>Planctomycetia</taxon>
        <taxon>Planctomycetia incertae sedis</taxon>
        <taxon>Saltatorellus</taxon>
    </lineage>
</organism>
<dbReference type="AlphaFoldDB" id="A0A518EX60"/>
<keyword evidence="2" id="KW-0472">Membrane</keyword>
<protein>
    <recommendedName>
        <fullName evidence="5">TM2 domain protein</fullName>
    </recommendedName>
</protein>
<evidence type="ECO:0000256" key="1">
    <source>
        <dbReference type="SAM" id="MobiDB-lite"/>
    </source>
</evidence>
<gene>
    <name evidence="3" type="ORF">Poly30_42320</name>
</gene>
<evidence type="ECO:0000313" key="4">
    <source>
        <dbReference type="Proteomes" id="UP000320390"/>
    </source>
</evidence>
<dbReference type="EMBL" id="CP036434">
    <property type="protein sequence ID" value="QDV08679.1"/>
    <property type="molecule type" value="Genomic_DNA"/>
</dbReference>
<evidence type="ECO:0000256" key="2">
    <source>
        <dbReference type="SAM" id="Phobius"/>
    </source>
</evidence>
<proteinExistence type="predicted"/>
<name>A0A518EX60_9BACT</name>